<evidence type="ECO:0000256" key="1">
    <source>
        <dbReference type="ARBA" id="ARBA00022737"/>
    </source>
</evidence>
<keyword evidence="2 3" id="KW-0040">ANK repeat</keyword>
<evidence type="ECO:0000256" key="2">
    <source>
        <dbReference type="ARBA" id="ARBA00023043"/>
    </source>
</evidence>
<gene>
    <name evidence="6" type="ORF">PEVE_00006509</name>
</gene>
<evidence type="ECO:0000313" key="7">
    <source>
        <dbReference type="Proteomes" id="UP001159427"/>
    </source>
</evidence>
<evidence type="ECO:0000256" key="5">
    <source>
        <dbReference type="SAM" id="MobiDB-lite"/>
    </source>
</evidence>
<dbReference type="PROSITE" id="PS50297">
    <property type="entry name" value="ANK_REP_REGION"/>
    <property type="match status" value="1"/>
</dbReference>
<protein>
    <recommendedName>
        <fullName evidence="8">IQ motif and ankyrin repeat domain-containing protein LOC642574 homolog</fullName>
    </recommendedName>
</protein>
<proteinExistence type="predicted"/>
<organism evidence="6 7">
    <name type="scientific">Porites evermanni</name>
    <dbReference type="NCBI Taxonomy" id="104178"/>
    <lineage>
        <taxon>Eukaryota</taxon>
        <taxon>Metazoa</taxon>
        <taxon>Cnidaria</taxon>
        <taxon>Anthozoa</taxon>
        <taxon>Hexacorallia</taxon>
        <taxon>Scleractinia</taxon>
        <taxon>Fungiina</taxon>
        <taxon>Poritidae</taxon>
        <taxon>Porites</taxon>
    </lineage>
</organism>
<sequence>MPPKKASPAAKTAPKTTTQRSAARSTTKPVQGTKKPSTTAAKPGASGVKAGATAKKGGTSPTKGQSKGKETSAAPQAKGKKWTKQDESAVVIQKYARRHLAKKELEKRRKEKQDYEELMDKIQKEAWLKLVQMEREEAERERKKEEEERRKRKEEAKRKSRILEAAFDGDNDEILTVLEEAYEEDSNRPDLSEPARQSLITRHQLALVDCEDANNNTPLSEAAGGGHEDTIKMLIQRGANVNSRGRYQRVPLWRAAFGGHLQAVQTLLEHGGDPRLVADDGTNAMQVAAITAVEQIFQDWDIKQTDKLLEKLDGERNAKQEEERKLREAESNRLEKELEKAEKENEAHQKELAKAHCELNKRIFEHDKCMAEGMTDKKEVTLQAIHDAEAVLELARKKAEASKEALAQAKLKLREQHKTEERSSEGADLKGIKVMIRDLDDVLFRDVGGKIAADGRWPLLIDTSAQSSTFLRYRDTNFMNALNPNHMQPEVIRMSLLGALRYGKPAVLDMMDVDMFETAAMKFDEVQKGLMALLMSKDLLKDNKFLELVRPGDGEEYSKTSFLGARIEKFMFIIITQQWNPPERLMNQTYPIRVIIPSRHDV</sequence>
<dbReference type="Gene3D" id="1.25.40.20">
    <property type="entry name" value="Ankyrin repeat-containing domain"/>
    <property type="match status" value="1"/>
</dbReference>
<feature type="compositionally biased region" description="Low complexity" evidence="5">
    <location>
        <begin position="44"/>
        <end position="64"/>
    </location>
</feature>
<dbReference type="PROSITE" id="PS50096">
    <property type="entry name" value="IQ"/>
    <property type="match status" value="1"/>
</dbReference>
<evidence type="ECO:0000256" key="4">
    <source>
        <dbReference type="SAM" id="Coils"/>
    </source>
</evidence>
<feature type="compositionally biased region" description="Basic and acidic residues" evidence="5">
    <location>
        <begin position="102"/>
        <end position="116"/>
    </location>
</feature>
<dbReference type="Proteomes" id="UP001159427">
    <property type="component" value="Unassembled WGS sequence"/>
</dbReference>
<feature type="region of interest" description="Disordered" evidence="5">
    <location>
        <begin position="1"/>
        <end position="116"/>
    </location>
</feature>
<feature type="compositionally biased region" description="Low complexity" evidence="5">
    <location>
        <begin position="1"/>
        <end position="28"/>
    </location>
</feature>
<reference evidence="6 7" key="1">
    <citation type="submission" date="2022-05" db="EMBL/GenBank/DDBJ databases">
        <authorList>
            <consortium name="Genoscope - CEA"/>
            <person name="William W."/>
        </authorList>
    </citation>
    <scope>NUCLEOTIDE SEQUENCE [LARGE SCALE GENOMIC DNA]</scope>
</reference>
<evidence type="ECO:0000313" key="6">
    <source>
        <dbReference type="EMBL" id="CAH3020282.1"/>
    </source>
</evidence>
<dbReference type="InterPro" id="IPR036770">
    <property type="entry name" value="Ankyrin_rpt-contain_sf"/>
</dbReference>
<dbReference type="PANTHER" id="PTHR24171:SF9">
    <property type="entry name" value="ANKYRIN REPEAT DOMAIN-CONTAINING PROTEIN 39"/>
    <property type="match status" value="1"/>
</dbReference>
<accession>A0ABN8LWU7</accession>
<feature type="compositionally biased region" description="Basic and acidic residues" evidence="5">
    <location>
        <begin position="138"/>
        <end position="157"/>
    </location>
</feature>
<keyword evidence="1" id="KW-0677">Repeat</keyword>
<feature type="region of interest" description="Disordered" evidence="5">
    <location>
        <begin position="314"/>
        <end position="347"/>
    </location>
</feature>
<keyword evidence="7" id="KW-1185">Reference proteome</keyword>
<evidence type="ECO:0008006" key="8">
    <source>
        <dbReference type="Google" id="ProtNLM"/>
    </source>
</evidence>
<dbReference type="PANTHER" id="PTHR24171">
    <property type="entry name" value="ANKYRIN REPEAT DOMAIN-CONTAINING PROTEIN 39-RELATED"/>
    <property type="match status" value="1"/>
</dbReference>
<dbReference type="Pfam" id="PF12796">
    <property type="entry name" value="Ank_2"/>
    <property type="match status" value="1"/>
</dbReference>
<name>A0ABN8LWU7_9CNID</name>
<dbReference type="SUPFAM" id="SSF48403">
    <property type="entry name" value="Ankyrin repeat"/>
    <property type="match status" value="1"/>
</dbReference>
<feature type="repeat" description="ANK" evidence="3">
    <location>
        <begin position="214"/>
        <end position="246"/>
    </location>
</feature>
<dbReference type="PROSITE" id="PS50088">
    <property type="entry name" value="ANK_REPEAT"/>
    <property type="match status" value="1"/>
</dbReference>
<keyword evidence="4" id="KW-0175">Coiled coil</keyword>
<evidence type="ECO:0000256" key="3">
    <source>
        <dbReference type="PROSITE-ProRule" id="PRU00023"/>
    </source>
</evidence>
<dbReference type="EMBL" id="CALNXI010000142">
    <property type="protein sequence ID" value="CAH3020282.1"/>
    <property type="molecule type" value="Genomic_DNA"/>
</dbReference>
<feature type="coiled-coil region" evidence="4">
    <location>
        <begin position="385"/>
        <end position="416"/>
    </location>
</feature>
<comment type="caution">
    <text evidence="6">The sequence shown here is derived from an EMBL/GenBank/DDBJ whole genome shotgun (WGS) entry which is preliminary data.</text>
</comment>
<dbReference type="SMART" id="SM00248">
    <property type="entry name" value="ANK"/>
    <property type="match status" value="2"/>
</dbReference>
<feature type="region of interest" description="Disordered" evidence="5">
    <location>
        <begin position="138"/>
        <end position="158"/>
    </location>
</feature>
<dbReference type="InterPro" id="IPR002110">
    <property type="entry name" value="Ankyrin_rpt"/>
</dbReference>